<proteinExistence type="predicted"/>
<sequence>RVSINDTSSESRGRRSVRRKGAEDRPRGIQEGLHYGTGERLAETHHKKAALGIRSEHTLAAPVPYISRLRFHGGRPTSLTALDIFMTCVSHLVQPPKQRSMDKLTEFVSKSFDGNKGESVHVVAAVAITSSDARETGAVMVNSRVDSVNSSQNSPDEPQDLSRSGKRRIVVSFVV</sequence>
<name>T1J455_STRMM</name>
<protein>
    <submittedName>
        <fullName evidence="2">Uncharacterized protein</fullName>
    </submittedName>
</protein>
<evidence type="ECO:0000313" key="2">
    <source>
        <dbReference type="EnsemblMetazoa" id="SMAR008385-PA"/>
    </source>
</evidence>
<dbReference type="AlphaFoldDB" id="T1J455"/>
<dbReference type="EnsemblMetazoa" id="SMAR008385-RA">
    <property type="protein sequence ID" value="SMAR008385-PA"/>
    <property type="gene ID" value="SMAR008385"/>
</dbReference>
<reference evidence="2" key="2">
    <citation type="submission" date="2015-02" db="UniProtKB">
        <authorList>
            <consortium name="EnsemblMetazoa"/>
        </authorList>
    </citation>
    <scope>IDENTIFICATION</scope>
</reference>
<dbReference type="HOGENOM" id="CLU_1536357_0_0_1"/>
<dbReference type="EMBL" id="JH431837">
    <property type="status" value="NOT_ANNOTATED_CDS"/>
    <property type="molecule type" value="Genomic_DNA"/>
</dbReference>
<reference evidence="3" key="1">
    <citation type="submission" date="2011-05" db="EMBL/GenBank/DDBJ databases">
        <authorList>
            <person name="Richards S.R."/>
            <person name="Qu J."/>
            <person name="Jiang H."/>
            <person name="Jhangiani S.N."/>
            <person name="Agravi P."/>
            <person name="Goodspeed R."/>
            <person name="Gross S."/>
            <person name="Mandapat C."/>
            <person name="Jackson L."/>
            <person name="Mathew T."/>
            <person name="Pu L."/>
            <person name="Thornton R."/>
            <person name="Saada N."/>
            <person name="Wilczek-Boney K.B."/>
            <person name="Lee S."/>
            <person name="Kovar C."/>
            <person name="Wu Y."/>
            <person name="Scherer S.E."/>
            <person name="Worley K.C."/>
            <person name="Muzny D.M."/>
            <person name="Gibbs R."/>
        </authorList>
    </citation>
    <scope>NUCLEOTIDE SEQUENCE</scope>
    <source>
        <strain evidence="3">Brora</strain>
    </source>
</reference>
<organism evidence="2 3">
    <name type="scientific">Strigamia maritima</name>
    <name type="common">European centipede</name>
    <name type="synonym">Geophilus maritimus</name>
    <dbReference type="NCBI Taxonomy" id="126957"/>
    <lineage>
        <taxon>Eukaryota</taxon>
        <taxon>Metazoa</taxon>
        <taxon>Ecdysozoa</taxon>
        <taxon>Arthropoda</taxon>
        <taxon>Myriapoda</taxon>
        <taxon>Chilopoda</taxon>
        <taxon>Pleurostigmophora</taxon>
        <taxon>Geophilomorpha</taxon>
        <taxon>Linotaeniidae</taxon>
        <taxon>Strigamia</taxon>
    </lineage>
</organism>
<keyword evidence="3" id="KW-1185">Reference proteome</keyword>
<dbReference type="Proteomes" id="UP000014500">
    <property type="component" value="Unassembled WGS sequence"/>
</dbReference>
<feature type="region of interest" description="Disordered" evidence="1">
    <location>
        <begin position="1"/>
        <end position="38"/>
    </location>
</feature>
<evidence type="ECO:0000256" key="1">
    <source>
        <dbReference type="SAM" id="MobiDB-lite"/>
    </source>
</evidence>
<accession>T1J455</accession>
<evidence type="ECO:0000313" key="3">
    <source>
        <dbReference type="Proteomes" id="UP000014500"/>
    </source>
</evidence>